<accession>A0A1H1LZ14</accession>
<dbReference type="EC" id="2.7.4.3" evidence="5 7"/>
<dbReference type="EMBL" id="LT629748">
    <property type="protein sequence ID" value="SDR79786.1"/>
    <property type="molecule type" value="Genomic_DNA"/>
</dbReference>
<keyword evidence="10" id="KW-1185">Reference proteome</keyword>
<keyword evidence="3 5" id="KW-0547">Nucleotide-binding</keyword>
<comment type="function">
    <text evidence="5">Catalyzes the reversible transfer of the terminal phosphate group between ATP and AMP. Plays an important role in cellular energy homeostasis and in adenine nucleotide metabolism.</text>
</comment>
<evidence type="ECO:0000256" key="2">
    <source>
        <dbReference type="ARBA" id="ARBA00022727"/>
    </source>
</evidence>
<dbReference type="AlphaFoldDB" id="A0A1H1LZ14"/>
<dbReference type="PROSITE" id="PS00113">
    <property type="entry name" value="ADENYLATE_KINASE"/>
    <property type="match status" value="1"/>
</dbReference>
<comment type="pathway">
    <text evidence="5">Purine metabolism; AMP biosynthesis via salvage pathway; AMP from ADP: step 1/1.</text>
</comment>
<name>A0A1H1LZ14_9GAMM</name>
<dbReference type="GO" id="GO:0005524">
    <property type="term" value="F:ATP binding"/>
    <property type="evidence" value="ECO:0007669"/>
    <property type="project" value="UniProtKB-UniRule"/>
</dbReference>
<feature type="region of interest" description="LID" evidence="5">
    <location>
        <begin position="172"/>
        <end position="209"/>
    </location>
</feature>
<dbReference type="NCBIfam" id="NF001379">
    <property type="entry name" value="PRK00279.1-1"/>
    <property type="match status" value="1"/>
</dbReference>
<dbReference type="STRING" id="797277.SAMN05216198_0445"/>
<keyword evidence="1 5" id="KW-0808">Transferase</keyword>
<comment type="domain">
    <text evidence="5">Consists of three domains, a large central CORE domain and two small peripheral domains, NMPbind and LID, which undergo movements during catalysis. The LID domain closes over the site of phosphoryl transfer upon ATP binding. Assembling and dissambling the active center during each catalytic cycle provides an effective means to prevent ATP hydrolysis.</text>
</comment>
<dbReference type="CDD" id="cd01428">
    <property type="entry name" value="ADK"/>
    <property type="match status" value="1"/>
</dbReference>
<dbReference type="PANTHER" id="PTHR23359">
    <property type="entry name" value="NUCLEOTIDE KINASE"/>
    <property type="match status" value="1"/>
</dbReference>
<feature type="binding site" evidence="5">
    <location>
        <position position="173"/>
    </location>
    <ligand>
        <name>ATP</name>
        <dbReference type="ChEBI" id="CHEBI:30616"/>
    </ligand>
</feature>
<feature type="binding site" evidence="5">
    <location>
        <begin position="60"/>
        <end position="65"/>
    </location>
    <ligand>
        <name>ATP</name>
        <dbReference type="ChEBI" id="CHEBI:30616"/>
    </ligand>
</feature>
<dbReference type="InterPro" id="IPR000850">
    <property type="entry name" value="Adenylat/UMP-CMP_kin"/>
</dbReference>
<evidence type="ECO:0000256" key="5">
    <source>
        <dbReference type="HAMAP-Rule" id="MF_00235"/>
    </source>
</evidence>
<feature type="domain" description="Adenylate kinase active site lid" evidence="8">
    <location>
        <begin position="173"/>
        <end position="208"/>
    </location>
</feature>
<dbReference type="InterPro" id="IPR033690">
    <property type="entry name" value="Adenylat_kinase_CS"/>
</dbReference>
<dbReference type="Pfam" id="PF05191">
    <property type="entry name" value="ADK_lid"/>
    <property type="match status" value="1"/>
</dbReference>
<evidence type="ECO:0000259" key="8">
    <source>
        <dbReference type="Pfam" id="PF05191"/>
    </source>
</evidence>
<dbReference type="SUPFAM" id="SSF52540">
    <property type="entry name" value="P-loop containing nucleoside triphosphate hydrolases"/>
    <property type="match status" value="1"/>
</dbReference>
<protein>
    <recommendedName>
        <fullName evidence="5 7">Adenylate kinase</fullName>
        <shortName evidence="5">AK</shortName>
        <ecNumber evidence="5 7">2.7.4.3</ecNumber>
    </recommendedName>
    <alternativeName>
        <fullName evidence="5">ATP-AMP transphosphorylase</fullName>
    </alternativeName>
    <alternativeName>
        <fullName evidence="5">ATP:AMP phosphotransferase</fullName>
    </alternativeName>
    <alternativeName>
        <fullName evidence="5">Adenylate monophosphate kinase</fullName>
    </alternativeName>
</protein>
<evidence type="ECO:0000256" key="1">
    <source>
        <dbReference type="ARBA" id="ARBA00022679"/>
    </source>
</evidence>
<dbReference type="InterPro" id="IPR006259">
    <property type="entry name" value="Adenyl_kin_sub"/>
</dbReference>
<gene>
    <name evidence="5" type="primary">adk</name>
    <name evidence="9" type="ORF">SAMN05216198_0445</name>
</gene>
<dbReference type="UniPathway" id="UPA00588">
    <property type="reaction ID" value="UER00649"/>
</dbReference>
<keyword evidence="5" id="KW-0963">Cytoplasm</keyword>
<dbReference type="NCBIfam" id="NF001381">
    <property type="entry name" value="PRK00279.1-3"/>
    <property type="match status" value="1"/>
</dbReference>
<evidence type="ECO:0000256" key="7">
    <source>
        <dbReference type="RuleBase" id="RU003331"/>
    </source>
</evidence>
<comment type="similarity">
    <text evidence="5 6">Belongs to the adenylate kinase family.</text>
</comment>
<feature type="binding site" evidence="5">
    <location>
        <begin position="182"/>
        <end position="183"/>
    </location>
    <ligand>
        <name>ATP</name>
        <dbReference type="ChEBI" id="CHEBI:30616"/>
    </ligand>
</feature>
<keyword evidence="5 7" id="KW-0067">ATP-binding</keyword>
<proteinExistence type="inferred from homology"/>
<dbReference type="FunFam" id="3.40.50.300:FF:000106">
    <property type="entry name" value="Adenylate kinase mitochondrial"/>
    <property type="match status" value="1"/>
</dbReference>
<feature type="binding site" evidence="5">
    <location>
        <position position="142"/>
    </location>
    <ligand>
        <name>AMP</name>
        <dbReference type="ChEBI" id="CHEBI:456215"/>
    </ligand>
</feature>
<feature type="binding site" evidence="5">
    <location>
        <position position="206"/>
    </location>
    <ligand>
        <name>AMP</name>
        <dbReference type="ChEBI" id="CHEBI:456215"/>
    </ligand>
</feature>
<dbReference type="PRINTS" id="PR00094">
    <property type="entry name" value="ADENYLTKNASE"/>
</dbReference>
<sequence length="265" mass="28865">MHNLLCVYVERPFRDAEGVQNSLLHYSVEHASHTTAVVGGPGFSQIEEFNMRVILLGAPGAGKGTQAQFICQRFGIPQISTGDMLRAAIKAGTELGKQVKEVMDTGGLVSDELIIGLIRERITHDDCANGFLFDGFPRTIPQAEALVDAGVSIDHVLEIAVDDEEIVGRISGRRVHPGSGRIYHVEHNPPRDAGKDDVTGDALIQREDDKEETVRKRLQVYHTQTKPLVDFYQKLSAANGTPKCSRVEGVGSVEEITARVSAALN</sequence>
<feature type="binding site" evidence="5">
    <location>
        <begin position="135"/>
        <end position="138"/>
    </location>
    <ligand>
        <name>AMP</name>
        <dbReference type="ChEBI" id="CHEBI:456215"/>
    </ligand>
</feature>
<feature type="binding site" evidence="5">
    <location>
        <position position="251"/>
    </location>
    <ligand>
        <name>ATP</name>
        <dbReference type="ChEBI" id="CHEBI:30616"/>
    </ligand>
</feature>
<dbReference type="Proteomes" id="UP000243426">
    <property type="component" value="Chromosome I"/>
</dbReference>
<dbReference type="NCBIfam" id="NF011100">
    <property type="entry name" value="PRK14527.1"/>
    <property type="match status" value="1"/>
</dbReference>
<dbReference type="NCBIfam" id="TIGR01351">
    <property type="entry name" value="adk"/>
    <property type="match status" value="1"/>
</dbReference>
<dbReference type="Pfam" id="PF00406">
    <property type="entry name" value="ADK"/>
    <property type="match status" value="1"/>
</dbReference>
<keyword evidence="4 5" id="KW-0418">Kinase</keyword>
<feature type="binding site" evidence="5">
    <location>
        <position position="217"/>
    </location>
    <ligand>
        <name>AMP</name>
        <dbReference type="ChEBI" id="CHEBI:456215"/>
    </ligand>
</feature>
<reference evidence="10" key="1">
    <citation type="submission" date="2016-10" db="EMBL/GenBank/DDBJ databases">
        <authorList>
            <person name="Varghese N."/>
            <person name="Submissions S."/>
        </authorList>
    </citation>
    <scope>NUCLEOTIDE SEQUENCE [LARGE SCALE GENOMIC DNA]</scope>
    <source>
        <strain evidence="10">2SM5</strain>
    </source>
</reference>
<feature type="binding site" evidence="5">
    <location>
        <position position="86"/>
    </location>
    <ligand>
        <name>AMP</name>
        <dbReference type="ChEBI" id="CHEBI:456215"/>
    </ligand>
</feature>
<evidence type="ECO:0000256" key="4">
    <source>
        <dbReference type="ARBA" id="ARBA00022777"/>
    </source>
</evidence>
<comment type="subunit">
    <text evidence="5 7">Monomer.</text>
</comment>
<feature type="binding site" evidence="5">
    <location>
        <begin position="107"/>
        <end position="109"/>
    </location>
    <ligand>
        <name>AMP</name>
        <dbReference type="ChEBI" id="CHEBI:456215"/>
    </ligand>
</feature>
<dbReference type="InterPro" id="IPR007862">
    <property type="entry name" value="Adenylate_kinase_lid-dom"/>
</dbReference>
<comment type="caution">
    <text evidence="5">Lacks conserved residue(s) required for the propagation of feature annotation.</text>
</comment>
<dbReference type="GO" id="GO:0004017">
    <property type="term" value="F:AMP kinase activity"/>
    <property type="evidence" value="ECO:0007669"/>
    <property type="project" value="UniProtKB-UniRule"/>
</dbReference>
<feature type="binding site" evidence="5">
    <location>
        <position position="81"/>
    </location>
    <ligand>
        <name>AMP</name>
        <dbReference type="ChEBI" id="CHEBI:456215"/>
    </ligand>
</feature>
<feature type="region of interest" description="NMP" evidence="5">
    <location>
        <begin position="80"/>
        <end position="109"/>
    </location>
</feature>
<keyword evidence="2 5" id="KW-0545">Nucleotide biosynthesis</keyword>
<dbReference type="NCBIfam" id="NF001380">
    <property type="entry name" value="PRK00279.1-2"/>
    <property type="match status" value="1"/>
</dbReference>
<evidence type="ECO:0000256" key="3">
    <source>
        <dbReference type="ARBA" id="ARBA00022741"/>
    </source>
</evidence>
<evidence type="ECO:0000256" key="6">
    <source>
        <dbReference type="RuleBase" id="RU003330"/>
    </source>
</evidence>
<dbReference type="InterPro" id="IPR027417">
    <property type="entry name" value="P-loop_NTPase"/>
</dbReference>
<evidence type="ECO:0000313" key="10">
    <source>
        <dbReference type="Proteomes" id="UP000243426"/>
    </source>
</evidence>
<dbReference type="HAMAP" id="MF_00235">
    <property type="entry name" value="Adenylate_kinase_Adk"/>
    <property type="match status" value="1"/>
</dbReference>
<comment type="subcellular location">
    <subcellularLocation>
        <location evidence="5 7">Cytoplasm</location>
    </subcellularLocation>
</comment>
<comment type="catalytic activity">
    <reaction evidence="5 7">
        <text>AMP + ATP = 2 ADP</text>
        <dbReference type="Rhea" id="RHEA:12973"/>
        <dbReference type="ChEBI" id="CHEBI:30616"/>
        <dbReference type="ChEBI" id="CHEBI:456215"/>
        <dbReference type="ChEBI" id="CHEBI:456216"/>
        <dbReference type="EC" id="2.7.4.3"/>
    </reaction>
</comment>
<dbReference type="GO" id="GO:0044209">
    <property type="term" value="P:AMP salvage"/>
    <property type="evidence" value="ECO:0007669"/>
    <property type="project" value="UniProtKB-UniRule"/>
</dbReference>
<organism evidence="9 10">
    <name type="scientific">Halopseudomonas litoralis</name>
    <dbReference type="NCBI Taxonomy" id="797277"/>
    <lineage>
        <taxon>Bacteria</taxon>
        <taxon>Pseudomonadati</taxon>
        <taxon>Pseudomonadota</taxon>
        <taxon>Gammaproteobacteria</taxon>
        <taxon>Pseudomonadales</taxon>
        <taxon>Pseudomonadaceae</taxon>
        <taxon>Halopseudomonas</taxon>
    </lineage>
</organism>
<evidence type="ECO:0000313" key="9">
    <source>
        <dbReference type="EMBL" id="SDR79786.1"/>
    </source>
</evidence>
<dbReference type="GO" id="GO:0005737">
    <property type="term" value="C:cytoplasm"/>
    <property type="evidence" value="ECO:0007669"/>
    <property type="project" value="UniProtKB-SubCell"/>
</dbReference>
<dbReference type="Gene3D" id="3.40.50.300">
    <property type="entry name" value="P-loop containing nucleotide triphosphate hydrolases"/>
    <property type="match status" value="1"/>
</dbReference>